<evidence type="ECO:0000313" key="1">
    <source>
        <dbReference type="EMBL" id="RIW17941.1"/>
    </source>
</evidence>
<gene>
    <name evidence="1" type="ORF">DS957_004010</name>
</gene>
<reference evidence="1 2" key="1">
    <citation type="submission" date="2018-08" db="EMBL/GenBank/DDBJ databases">
        <title>Vibrio harveyi strains pathogenic to white snook Centropomus viridis Lockington (1877) and potential probiotic bacteria.</title>
        <authorList>
            <person name="Soto-Rodriguez S."/>
            <person name="Gomez-Gil B."/>
            <person name="Lozano-Olvera R."/>
        </authorList>
    </citation>
    <scope>NUCLEOTIDE SEQUENCE [LARGE SCALE GENOMIC DNA]</scope>
    <source>
        <strain evidence="1 2">CAIM 1508</strain>
    </source>
</reference>
<evidence type="ECO:0000313" key="2">
    <source>
        <dbReference type="Proteomes" id="UP000253437"/>
    </source>
</evidence>
<dbReference type="Proteomes" id="UP000253437">
    <property type="component" value="Unassembled WGS sequence"/>
</dbReference>
<dbReference type="AlphaFoldDB" id="A0A8B3DKA0"/>
<sequence length="91" mass="10139">MLAIQRSAFHNGATQNQIRNLHSWLINMNNSVNHLLPASLVAEIAQRTKQTTTSGIAQACMCHLIDTNEDNLIKSGLTLIKLKKYVRALNI</sequence>
<dbReference type="EMBL" id="QOUW02000007">
    <property type="protein sequence ID" value="RIW17941.1"/>
    <property type="molecule type" value="Genomic_DNA"/>
</dbReference>
<organism evidence="1 2">
    <name type="scientific">Vibrio harveyi</name>
    <name type="common">Beneckea harveyi</name>
    <dbReference type="NCBI Taxonomy" id="669"/>
    <lineage>
        <taxon>Bacteria</taxon>
        <taxon>Pseudomonadati</taxon>
        <taxon>Pseudomonadota</taxon>
        <taxon>Gammaproteobacteria</taxon>
        <taxon>Vibrionales</taxon>
        <taxon>Vibrionaceae</taxon>
        <taxon>Vibrio</taxon>
    </lineage>
</organism>
<accession>A0A8B3DKA0</accession>
<name>A0A8B3DKA0_VIBHA</name>
<proteinExistence type="predicted"/>
<protein>
    <submittedName>
        <fullName evidence="1">Uncharacterized protein</fullName>
    </submittedName>
</protein>
<comment type="caution">
    <text evidence="1">The sequence shown here is derived from an EMBL/GenBank/DDBJ whole genome shotgun (WGS) entry which is preliminary data.</text>
</comment>